<keyword evidence="3" id="KW-1185">Reference proteome</keyword>
<dbReference type="InterPro" id="IPR006860">
    <property type="entry name" value="FecR"/>
</dbReference>
<dbReference type="PANTHER" id="PTHR38731">
    <property type="entry name" value="LIPL45-RELATED LIPOPROTEIN-RELATED"/>
    <property type="match status" value="1"/>
</dbReference>
<dbReference type="EMBL" id="STGJ01000009">
    <property type="protein sequence ID" value="TIC82325.1"/>
    <property type="molecule type" value="Genomic_DNA"/>
</dbReference>
<evidence type="ECO:0000313" key="3">
    <source>
        <dbReference type="Proteomes" id="UP000308891"/>
    </source>
</evidence>
<reference evidence="2 3" key="1">
    <citation type="submission" date="2019-04" db="EMBL/GenBank/DDBJ databases">
        <title>Crenobacter sp. nov.</title>
        <authorList>
            <person name="Shi S."/>
        </authorList>
    </citation>
    <scope>NUCLEOTIDE SEQUENCE [LARGE SCALE GENOMIC DNA]</scope>
    <source>
        <strain evidence="2 3">GY 70310</strain>
    </source>
</reference>
<dbReference type="Proteomes" id="UP000308891">
    <property type="component" value="Unassembled WGS sequence"/>
</dbReference>
<gene>
    <name evidence="2" type="ORF">E5K04_09200</name>
</gene>
<evidence type="ECO:0000313" key="2">
    <source>
        <dbReference type="EMBL" id="TIC82325.1"/>
    </source>
</evidence>
<dbReference type="Pfam" id="PF04773">
    <property type="entry name" value="FecR"/>
    <property type="match status" value="2"/>
</dbReference>
<accession>A0A4T0UUS3</accession>
<dbReference type="AlphaFoldDB" id="A0A4T0UUS3"/>
<name>A0A4T0UUS3_9NEIS</name>
<sequence length="499" mass="52054">MATPRPPGRGVFNISFEVIPAFRRKSIVRNAFWISSRRFFLETYRLTRPLLTGLCLLGLAGPALAATQAGKILFSQGTVTAQQAGSALRIVGKGSPIDEGDTVSTDAKGFAVIEYIDGARNTLRPASRLTIDRYREDGTLQTLAAGGIRSVSGAIAKLRPDAVKYQTATATLGIRGTSFDARLCDGDKSCQDPLPNPAARALLIKGQVSAGGRVLVKGGAVAEGDTVSTGAASIAVLAFADGSRASLGPNTRFSVKEWRYAKGQGGQAALRLVDGAARIVTGAIGKANPQAYKVHAATAVIGIRGTGFDLNCRAACADTSALGAEAPPAQSGARGRDMPAEGSRLFAHTWQGTIEVATGPYRVPVSVGQALAVNVGNGASDYLPRVPAFMQEDTLPRPDAVPGNYDDVDQTARPGLYSWVRSGRVALAQGGGEVALAPGEAGYADLAGSVPEKLPAVPAFMADDDTPLPDEFDEVQTRLQLRAQLRASLIEAPAQCTIR</sequence>
<organism evidence="2 3">
    <name type="scientific">Crenobacter intestini</name>
    <dbReference type="NCBI Taxonomy" id="2563443"/>
    <lineage>
        <taxon>Bacteria</taxon>
        <taxon>Pseudomonadati</taxon>
        <taxon>Pseudomonadota</taxon>
        <taxon>Betaproteobacteria</taxon>
        <taxon>Neisseriales</taxon>
        <taxon>Neisseriaceae</taxon>
        <taxon>Crenobacter</taxon>
    </lineage>
</organism>
<feature type="domain" description="FecR protein" evidence="1">
    <location>
        <begin position="101"/>
        <end position="188"/>
    </location>
</feature>
<proteinExistence type="predicted"/>
<dbReference type="Gene3D" id="2.60.120.1440">
    <property type="match status" value="1"/>
</dbReference>
<feature type="domain" description="FecR protein" evidence="1">
    <location>
        <begin position="225"/>
        <end position="310"/>
    </location>
</feature>
<dbReference type="OrthoDB" id="369729at2"/>
<comment type="caution">
    <text evidence="2">The sequence shown here is derived from an EMBL/GenBank/DDBJ whole genome shotgun (WGS) entry which is preliminary data.</text>
</comment>
<evidence type="ECO:0000259" key="1">
    <source>
        <dbReference type="Pfam" id="PF04773"/>
    </source>
</evidence>
<dbReference type="PANTHER" id="PTHR38731:SF1">
    <property type="entry name" value="FECR PROTEIN DOMAIN-CONTAINING PROTEIN"/>
    <property type="match status" value="1"/>
</dbReference>
<protein>
    <recommendedName>
        <fullName evidence="1">FecR protein domain-containing protein</fullName>
    </recommendedName>
</protein>